<reference evidence="1" key="1">
    <citation type="journal article" date="2023" name="Genome Biol. Evol.">
        <title>Long-read-based Genome Assembly of Drosophila gunungcola Reveals Fewer Chemosensory Genes in Flower-breeding Species.</title>
        <authorList>
            <person name="Negi A."/>
            <person name="Liao B.Y."/>
            <person name="Yeh S.D."/>
        </authorList>
    </citation>
    <scope>NUCLEOTIDE SEQUENCE</scope>
    <source>
        <strain evidence="1">Sukarami</strain>
    </source>
</reference>
<protein>
    <submittedName>
        <fullName evidence="1">Uncharacterized protein</fullName>
    </submittedName>
</protein>
<comment type="caution">
    <text evidence="1">The sequence shown here is derived from an EMBL/GenBank/DDBJ whole genome shotgun (WGS) entry which is preliminary data.</text>
</comment>
<dbReference type="AlphaFoldDB" id="A0A9Q0BVI8"/>
<evidence type="ECO:0000313" key="1">
    <source>
        <dbReference type="EMBL" id="KAI8045364.1"/>
    </source>
</evidence>
<name>A0A9Q0BVI8_9MUSC</name>
<evidence type="ECO:0000313" key="2">
    <source>
        <dbReference type="Proteomes" id="UP001059596"/>
    </source>
</evidence>
<dbReference type="EMBL" id="JAMKOV010000001">
    <property type="protein sequence ID" value="KAI8045364.1"/>
    <property type="molecule type" value="Genomic_DNA"/>
</dbReference>
<accession>A0A9Q0BVI8</accession>
<organism evidence="1 2">
    <name type="scientific">Drosophila gunungcola</name>
    <name type="common">fruit fly</name>
    <dbReference type="NCBI Taxonomy" id="103775"/>
    <lineage>
        <taxon>Eukaryota</taxon>
        <taxon>Metazoa</taxon>
        <taxon>Ecdysozoa</taxon>
        <taxon>Arthropoda</taxon>
        <taxon>Hexapoda</taxon>
        <taxon>Insecta</taxon>
        <taxon>Pterygota</taxon>
        <taxon>Neoptera</taxon>
        <taxon>Endopterygota</taxon>
        <taxon>Diptera</taxon>
        <taxon>Brachycera</taxon>
        <taxon>Muscomorpha</taxon>
        <taxon>Ephydroidea</taxon>
        <taxon>Drosophilidae</taxon>
        <taxon>Drosophila</taxon>
        <taxon>Sophophora</taxon>
    </lineage>
</organism>
<keyword evidence="2" id="KW-1185">Reference proteome</keyword>
<dbReference type="Proteomes" id="UP001059596">
    <property type="component" value="Chromosome 3R"/>
</dbReference>
<proteinExistence type="predicted"/>
<sequence>MIGFSIFFRTMVSKRMVLTCRCSQCGRLPAIVFLSLPR</sequence>
<gene>
    <name evidence="1" type="ORF">M5D96_001544</name>
</gene>